<dbReference type="PANTHER" id="PTHR11439:SF496">
    <property type="entry name" value="RNA-DIRECTED DNA POLYMERASE"/>
    <property type="match status" value="1"/>
</dbReference>
<feature type="non-terminal residue" evidence="1">
    <location>
        <position position="84"/>
    </location>
</feature>
<organism evidence="1 2">
    <name type="scientific">Striga hermonthica</name>
    <name type="common">Purple witchweed</name>
    <name type="synonym">Buchnera hermonthica</name>
    <dbReference type="NCBI Taxonomy" id="68872"/>
    <lineage>
        <taxon>Eukaryota</taxon>
        <taxon>Viridiplantae</taxon>
        <taxon>Streptophyta</taxon>
        <taxon>Embryophyta</taxon>
        <taxon>Tracheophyta</taxon>
        <taxon>Spermatophyta</taxon>
        <taxon>Magnoliopsida</taxon>
        <taxon>eudicotyledons</taxon>
        <taxon>Gunneridae</taxon>
        <taxon>Pentapetalae</taxon>
        <taxon>asterids</taxon>
        <taxon>lamiids</taxon>
        <taxon>Lamiales</taxon>
        <taxon>Orobanchaceae</taxon>
        <taxon>Buchnereae</taxon>
        <taxon>Striga</taxon>
    </lineage>
</organism>
<dbReference type="AlphaFoldDB" id="A0A9N7RDM1"/>
<dbReference type="PANTHER" id="PTHR11439">
    <property type="entry name" value="GAG-POL-RELATED RETROTRANSPOSON"/>
    <property type="match status" value="1"/>
</dbReference>
<comment type="caution">
    <text evidence="1">The sequence shown here is derived from an EMBL/GenBank/DDBJ whole genome shotgun (WGS) entry which is preliminary data.</text>
</comment>
<sequence>TGTLVCGKAYTQVHMLIYQADEMLPLGYIDSDFQADRDKSKSTSGFVFTLGGGAIVWRSVKQKCVADSTMEAEYVAASEAAKEA</sequence>
<keyword evidence="1" id="KW-0418">Kinase</keyword>
<feature type="non-terminal residue" evidence="1">
    <location>
        <position position="1"/>
    </location>
</feature>
<evidence type="ECO:0000313" key="2">
    <source>
        <dbReference type="Proteomes" id="UP001153555"/>
    </source>
</evidence>
<accession>A0A9N7RDM1</accession>
<keyword evidence="1" id="KW-0808">Transferase</keyword>
<dbReference type="CDD" id="cd09272">
    <property type="entry name" value="RNase_HI_RT_Ty1"/>
    <property type="match status" value="1"/>
</dbReference>
<protein>
    <submittedName>
        <fullName evidence="1">Cysteine-rich RLK (RECEPTOR-like protein kinase) 8</fullName>
    </submittedName>
</protein>
<gene>
    <name evidence="1" type="ORF">SHERM_20446</name>
</gene>
<reference evidence="1" key="1">
    <citation type="submission" date="2019-12" db="EMBL/GenBank/DDBJ databases">
        <authorList>
            <person name="Scholes J."/>
        </authorList>
    </citation>
    <scope>NUCLEOTIDE SEQUENCE</scope>
</reference>
<keyword evidence="2" id="KW-1185">Reference proteome</keyword>
<dbReference type="Proteomes" id="UP001153555">
    <property type="component" value="Unassembled WGS sequence"/>
</dbReference>
<dbReference type="EMBL" id="CACSLK010024540">
    <property type="protein sequence ID" value="CAA0823280.1"/>
    <property type="molecule type" value="Genomic_DNA"/>
</dbReference>
<evidence type="ECO:0000313" key="1">
    <source>
        <dbReference type="EMBL" id="CAA0823280.1"/>
    </source>
</evidence>
<proteinExistence type="predicted"/>
<name>A0A9N7RDM1_STRHE</name>
<dbReference type="GO" id="GO:0016301">
    <property type="term" value="F:kinase activity"/>
    <property type="evidence" value="ECO:0007669"/>
    <property type="project" value="UniProtKB-KW"/>
</dbReference>
<dbReference type="OrthoDB" id="413361at2759"/>